<dbReference type="AlphaFoldDB" id="A0A8H5G4V9"/>
<sequence length="230" mass="25803">MLIFMANKWWKKSYSMFSVQAEAKSSRFLHPIETGWLVVSKSSTSRKSIPSNASGELIERLPLPPTNALDKNLMPVVTATLLRQSSHFPLLLPKQNPPHPLPISRQRVYAHINAVRDLQREMDDLSDEENELEDITSSIHNRGYGFLVPIGRSLTQQEEKNDAEEDSEDSEGSGGAPSVAEDDGENESAQDLDASMEDLDEEVTGNMEEESMEEMGEGETEEYEEEPSEF</sequence>
<keyword evidence="1" id="KW-0175">Coiled coil</keyword>
<organism evidence="3 4">
    <name type="scientific">Leucocoprinus leucothites</name>
    <dbReference type="NCBI Taxonomy" id="201217"/>
    <lineage>
        <taxon>Eukaryota</taxon>
        <taxon>Fungi</taxon>
        <taxon>Dikarya</taxon>
        <taxon>Basidiomycota</taxon>
        <taxon>Agaricomycotina</taxon>
        <taxon>Agaricomycetes</taxon>
        <taxon>Agaricomycetidae</taxon>
        <taxon>Agaricales</taxon>
        <taxon>Agaricineae</taxon>
        <taxon>Agaricaceae</taxon>
        <taxon>Leucocoprinus</taxon>
    </lineage>
</organism>
<evidence type="ECO:0000256" key="2">
    <source>
        <dbReference type="SAM" id="MobiDB-lite"/>
    </source>
</evidence>
<comment type="caution">
    <text evidence="3">The sequence shown here is derived from an EMBL/GenBank/DDBJ whole genome shotgun (WGS) entry which is preliminary data.</text>
</comment>
<keyword evidence="4" id="KW-1185">Reference proteome</keyword>
<dbReference type="OrthoDB" id="3267661at2759"/>
<protein>
    <submittedName>
        <fullName evidence="3">Uncharacterized protein</fullName>
    </submittedName>
</protein>
<feature type="compositionally biased region" description="Acidic residues" evidence="2">
    <location>
        <begin position="180"/>
        <end position="230"/>
    </location>
</feature>
<gene>
    <name evidence="3" type="ORF">D9756_001389</name>
</gene>
<feature type="coiled-coil region" evidence="1">
    <location>
        <begin position="108"/>
        <end position="138"/>
    </location>
</feature>
<feature type="region of interest" description="Disordered" evidence="2">
    <location>
        <begin position="156"/>
        <end position="230"/>
    </location>
</feature>
<evidence type="ECO:0000313" key="4">
    <source>
        <dbReference type="Proteomes" id="UP000559027"/>
    </source>
</evidence>
<reference evidence="3 4" key="1">
    <citation type="journal article" date="2020" name="ISME J.">
        <title>Uncovering the hidden diversity of litter-decomposition mechanisms in mushroom-forming fungi.</title>
        <authorList>
            <person name="Floudas D."/>
            <person name="Bentzer J."/>
            <person name="Ahren D."/>
            <person name="Johansson T."/>
            <person name="Persson P."/>
            <person name="Tunlid A."/>
        </authorList>
    </citation>
    <scope>NUCLEOTIDE SEQUENCE [LARGE SCALE GENOMIC DNA]</scope>
    <source>
        <strain evidence="3 4">CBS 146.42</strain>
    </source>
</reference>
<name>A0A8H5G4V9_9AGAR</name>
<evidence type="ECO:0000313" key="3">
    <source>
        <dbReference type="EMBL" id="KAF5358379.1"/>
    </source>
</evidence>
<dbReference type="Proteomes" id="UP000559027">
    <property type="component" value="Unassembled WGS sequence"/>
</dbReference>
<feature type="compositionally biased region" description="Acidic residues" evidence="2">
    <location>
        <begin position="161"/>
        <end position="171"/>
    </location>
</feature>
<accession>A0A8H5G4V9</accession>
<proteinExistence type="predicted"/>
<evidence type="ECO:0000256" key="1">
    <source>
        <dbReference type="SAM" id="Coils"/>
    </source>
</evidence>
<dbReference type="EMBL" id="JAACJO010000005">
    <property type="protein sequence ID" value="KAF5358379.1"/>
    <property type="molecule type" value="Genomic_DNA"/>
</dbReference>